<protein>
    <submittedName>
        <fullName evidence="1">41390_t:CDS:1</fullName>
    </submittedName>
</protein>
<dbReference type="Proteomes" id="UP000789901">
    <property type="component" value="Unassembled WGS sequence"/>
</dbReference>
<sequence>MFINYAQCADKILVQNKLQFQKSISTNYDFCKYLVDELEPLVDSSIVESAELKLCLNCAIKKKEFLFNSIRQLQDSIYKKSKE</sequence>
<evidence type="ECO:0000313" key="2">
    <source>
        <dbReference type="Proteomes" id="UP000789901"/>
    </source>
</evidence>
<comment type="caution">
    <text evidence="1">The sequence shown here is derived from an EMBL/GenBank/DDBJ whole genome shotgun (WGS) entry which is preliminary data.</text>
</comment>
<feature type="non-terminal residue" evidence="1">
    <location>
        <position position="83"/>
    </location>
</feature>
<gene>
    <name evidence="1" type="ORF">GMARGA_LOCUS29947</name>
</gene>
<keyword evidence="2" id="KW-1185">Reference proteome</keyword>
<dbReference type="EMBL" id="CAJVQB010041217">
    <property type="protein sequence ID" value="CAG8829277.1"/>
    <property type="molecule type" value="Genomic_DNA"/>
</dbReference>
<name>A0ABN7WE79_GIGMA</name>
<proteinExistence type="predicted"/>
<accession>A0ABN7WE79</accession>
<evidence type="ECO:0000313" key="1">
    <source>
        <dbReference type="EMBL" id="CAG8829277.1"/>
    </source>
</evidence>
<reference evidence="1 2" key="1">
    <citation type="submission" date="2021-06" db="EMBL/GenBank/DDBJ databases">
        <authorList>
            <person name="Kallberg Y."/>
            <person name="Tangrot J."/>
            <person name="Rosling A."/>
        </authorList>
    </citation>
    <scope>NUCLEOTIDE SEQUENCE [LARGE SCALE GENOMIC DNA]</scope>
    <source>
        <strain evidence="1 2">120-4 pot B 10/14</strain>
    </source>
</reference>
<organism evidence="1 2">
    <name type="scientific">Gigaspora margarita</name>
    <dbReference type="NCBI Taxonomy" id="4874"/>
    <lineage>
        <taxon>Eukaryota</taxon>
        <taxon>Fungi</taxon>
        <taxon>Fungi incertae sedis</taxon>
        <taxon>Mucoromycota</taxon>
        <taxon>Glomeromycotina</taxon>
        <taxon>Glomeromycetes</taxon>
        <taxon>Diversisporales</taxon>
        <taxon>Gigasporaceae</taxon>
        <taxon>Gigaspora</taxon>
    </lineage>
</organism>